<dbReference type="HOGENOM" id="CLU_025928_1_0_10"/>
<dbReference type="InterPro" id="IPR041662">
    <property type="entry name" value="SusD-like_2"/>
</dbReference>
<organism evidence="1 2">
    <name type="scientific">Mucilaginibacter paludis DSM 18603</name>
    <dbReference type="NCBI Taxonomy" id="714943"/>
    <lineage>
        <taxon>Bacteria</taxon>
        <taxon>Pseudomonadati</taxon>
        <taxon>Bacteroidota</taxon>
        <taxon>Sphingobacteriia</taxon>
        <taxon>Sphingobacteriales</taxon>
        <taxon>Sphingobacteriaceae</taxon>
        <taxon>Mucilaginibacter</taxon>
    </lineage>
</organism>
<gene>
    <name evidence="1" type="ORF">Mucpa_1445</name>
</gene>
<dbReference type="Proteomes" id="UP000002774">
    <property type="component" value="Chromosome"/>
</dbReference>
<sequence length="537" mass="58939">MKKTLKIVVATLTLAVTITSCQKGDLVSNPNAANADATVPVALILNHITATLIRQEEMPFGNDATNNKNAYKASQYMVSNYDKYWGTNSYDWSYTAHSYDILKYTIQLEVQAKAQLGATNNKYLALAKFFRAYAFIWLTQRVGDIPMSQTGDPIAYPTPTFDSQHDVYKNCLQLLDDANTSLNSIITPATQGTVFNAAGDIFGLTNLQWQKLINTYRLRVLISLSKRADDNADLNIKTQFATIVNNPTTYPIMTANSDNMVYKYNSVNLYPNFASGSDSYNNYLCIGKPIIDITTSTADPRTFLLATPVDKANYASFASYRGAPTGTDVSILLATSSNYSNFNGSRYFGIKTGATAEPFIFIGYPEMCFNIAEAINRGWVGTLTAADAKSWYDKGVLASFANFGLTLNATANQSIRVSDVGTGTYGNVTTDYATFLANIAYNTTTPATALNQILTQKYVAMVMNSGWESFYNYRRTGVPAFATGPANTGYKTTGGIIPRRFLYPLDEINANGANYNASLNTQFGGTDDVTKDMWLTK</sequence>
<dbReference type="eggNOG" id="COG0521">
    <property type="taxonomic scope" value="Bacteria"/>
</dbReference>
<dbReference type="AlphaFoldDB" id="H1XZB5"/>
<dbReference type="Pfam" id="PF12771">
    <property type="entry name" value="SusD-like_2"/>
    <property type="match status" value="1"/>
</dbReference>
<dbReference type="OrthoDB" id="9766256at2"/>
<dbReference type="STRING" id="714943.Mucpa_1445"/>
<dbReference type="InterPro" id="IPR011990">
    <property type="entry name" value="TPR-like_helical_dom_sf"/>
</dbReference>
<dbReference type="PROSITE" id="PS51257">
    <property type="entry name" value="PROKAR_LIPOPROTEIN"/>
    <property type="match status" value="1"/>
</dbReference>
<proteinExistence type="predicted"/>
<name>H1XZB5_9SPHI</name>
<evidence type="ECO:0008006" key="3">
    <source>
        <dbReference type="Google" id="ProtNLM"/>
    </source>
</evidence>
<dbReference type="SUPFAM" id="SSF48452">
    <property type="entry name" value="TPR-like"/>
    <property type="match status" value="1"/>
</dbReference>
<keyword evidence="2" id="KW-1185">Reference proteome</keyword>
<evidence type="ECO:0000313" key="2">
    <source>
        <dbReference type="Proteomes" id="UP000002774"/>
    </source>
</evidence>
<dbReference type="EMBL" id="CM001403">
    <property type="protein sequence ID" value="EHQ25603.1"/>
    <property type="molecule type" value="Genomic_DNA"/>
</dbReference>
<reference evidence="1" key="1">
    <citation type="submission" date="2011-09" db="EMBL/GenBank/DDBJ databases">
        <title>The permanent draft genome of Mucilaginibacter paludis DSM 18603.</title>
        <authorList>
            <consortium name="US DOE Joint Genome Institute (JGI-PGF)"/>
            <person name="Lucas S."/>
            <person name="Han J."/>
            <person name="Lapidus A."/>
            <person name="Bruce D."/>
            <person name="Goodwin L."/>
            <person name="Pitluck S."/>
            <person name="Peters L."/>
            <person name="Kyrpides N."/>
            <person name="Mavromatis K."/>
            <person name="Ivanova N."/>
            <person name="Mikhailova N."/>
            <person name="Held B."/>
            <person name="Detter J.C."/>
            <person name="Tapia R."/>
            <person name="Han C."/>
            <person name="Land M."/>
            <person name="Hauser L."/>
            <person name="Markowitz V."/>
            <person name="Cheng J.-F."/>
            <person name="Hugenholtz P."/>
            <person name="Woyke T."/>
            <person name="Wu D."/>
            <person name="Tindall B."/>
            <person name="Brambilla E."/>
            <person name="Klenk H.-P."/>
            <person name="Eisen J.A."/>
        </authorList>
    </citation>
    <scope>NUCLEOTIDE SEQUENCE [LARGE SCALE GENOMIC DNA]</scope>
    <source>
        <strain evidence="1">DSM 18603</strain>
    </source>
</reference>
<protein>
    <recommendedName>
        <fullName evidence="3">SusD/RagB family nutrient-binding outer membrane lipoprotein</fullName>
    </recommendedName>
</protein>
<evidence type="ECO:0000313" key="1">
    <source>
        <dbReference type="EMBL" id="EHQ25603.1"/>
    </source>
</evidence>
<dbReference type="Gene3D" id="1.25.40.390">
    <property type="match status" value="1"/>
</dbReference>
<accession>H1XZB5</accession>
<dbReference type="RefSeq" id="WP_008505401.1">
    <property type="nucleotide sequence ID" value="NZ_CM001403.1"/>
</dbReference>